<dbReference type="EMBL" id="KN822054">
    <property type="protein sequence ID" value="KIM61206.1"/>
    <property type="molecule type" value="Genomic_DNA"/>
</dbReference>
<proteinExistence type="predicted"/>
<sequence>KVAIKTPRGGFPGDAKTVKKFVKEVHAWSKLDHPNVLPLIGITTQFDLTVSIISPWVEKGNARDHLRDESVDPRPLVRWIASGLSYLHNRSPNPLYHGDVKGRNVLVTEEGRALLTDFGLSLLTNSSFSMSAPGHIGGSLPWMAPEMLEPYGEVTAARDVWAFGMTTLELFTREDPFHPISGTVPIMMRLLKGQPDRPSAENTCFRLTDEWWGICCKCWCSKPSSRPTMLQVVKKIEQIVLSSRVA</sequence>
<accession>A0A0C3DZB6</accession>
<dbReference type="PROSITE" id="PS50011">
    <property type="entry name" value="PROTEIN_KINASE_DOM"/>
    <property type="match status" value="1"/>
</dbReference>
<dbReference type="GO" id="GO:0005524">
    <property type="term" value="F:ATP binding"/>
    <property type="evidence" value="ECO:0007669"/>
    <property type="project" value="InterPro"/>
</dbReference>
<name>A0A0C3DZB6_9AGAM</name>
<protein>
    <recommendedName>
        <fullName evidence="1">Protein kinase domain-containing protein</fullName>
    </recommendedName>
</protein>
<dbReference type="InterPro" id="IPR008271">
    <property type="entry name" value="Ser/Thr_kinase_AS"/>
</dbReference>
<keyword evidence="3" id="KW-1185">Reference proteome</keyword>
<dbReference type="InterPro" id="IPR011009">
    <property type="entry name" value="Kinase-like_dom_sf"/>
</dbReference>
<dbReference type="PROSITE" id="PS00108">
    <property type="entry name" value="PROTEIN_KINASE_ST"/>
    <property type="match status" value="1"/>
</dbReference>
<feature type="domain" description="Protein kinase" evidence="1">
    <location>
        <begin position="1"/>
        <end position="241"/>
    </location>
</feature>
<dbReference type="AlphaFoldDB" id="A0A0C3DZB6"/>
<evidence type="ECO:0000313" key="3">
    <source>
        <dbReference type="Proteomes" id="UP000053989"/>
    </source>
</evidence>
<reference evidence="3" key="2">
    <citation type="submission" date="2015-01" db="EMBL/GenBank/DDBJ databases">
        <title>Evolutionary Origins and Diversification of the Mycorrhizal Mutualists.</title>
        <authorList>
            <consortium name="DOE Joint Genome Institute"/>
            <consortium name="Mycorrhizal Genomics Consortium"/>
            <person name="Kohler A."/>
            <person name="Kuo A."/>
            <person name="Nagy L.G."/>
            <person name="Floudas D."/>
            <person name="Copeland A."/>
            <person name="Barry K.W."/>
            <person name="Cichocki N."/>
            <person name="Veneault-Fourrey C."/>
            <person name="LaButti K."/>
            <person name="Lindquist E.A."/>
            <person name="Lipzen A."/>
            <person name="Lundell T."/>
            <person name="Morin E."/>
            <person name="Murat C."/>
            <person name="Riley R."/>
            <person name="Ohm R."/>
            <person name="Sun H."/>
            <person name="Tunlid A."/>
            <person name="Henrissat B."/>
            <person name="Grigoriev I.V."/>
            <person name="Hibbett D.S."/>
            <person name="Martin F."/>
        </authorList>
    </citation>
    <scope>NUCLEOTIDE SEQUENCE [LARGE SCALE GENOMIC DNA]</scope>
    <source>
        <strain evidence="3">Foug A</strain>
    </source>
</reference>
<reference evidence="2 3" key="1">
    <citation type="submission" date="2014-04" db="EMBL/GenBank/DDBJ databases">
        <authorList>
            <consortium name="DOE Joint Genome Institute"/>
            <person name="Kuo A."/>
            <person name="Kohler A."/>
            <person name="Nagy L.G."/>
            <person name="Floudas D."/>
            <person name="Copeland A."/>
            <person name="Barry K.W."/>
            <person name="Cichocki N."/>
            <person name="Veneault-Fourrey C."/>
            <person name="LaButti K."/>
            <person name="Lindquist E.A."/>
            <person name="Lipzen A."/>
            <person name="Lundell T."/>
            <person name="Morin E."/>
            <person name="Murat C."/>
            <person name="Sun H."/>
            <person name="Tunlid A."/>
            <person name="Henrissat B."/>
            <person name="Grigoriev I.V."/>
            <person name="Hibbett D.S."/>
            <person name="Martin F."/>
            <person name="Nordberg H.P."/>
            <person name="Cantor M.N."/>
            <person name="Hua S.X."/>
        </authorList>
    </citation>
    <scope>NUCLEOTIDE SEQUENCE [LARGE SCALE GENOMIC DNA]</scope>
    <source>
        <strain evidence="2 3">Foug A</strain>
    </source>
</reference>
<dbReference type="InterPro" id="IPR000719">
    <property type="entry name" value="Prot_kinase_dom"/>
</dbReference>
<dbReference type="PIRSF" id="PIRSF000654">
    <property type="entry name" value="Integrin-linked_kinase"/>
    <property type="match status" value="1"/>
</dbReference>
<dbReference type="SMART" id="SM00220">
    <property type="entry name" value="S_TKc"/>
    <property type="match status" value="1"/>
</dbReference>
<evidence type="ECO:0000313" key="2">
    <source>
        <dbReference type="EMBL" id="KIM61206.1"/>
    </source>
</evidence>
<dbReference type="GO" id="GO:0004674">
    <property type="term" value="F:protein serine/threonine kinase activity"/>
    <property type="evidence" value="ECO:0007669"/>
    <property type="project" value="TreeGrafter"/>
</dbReference>
<dbReference type="Gene3D" id="1.10.510.10">
    <property type="entry name" value="Transferase(Phosphotransferase) domain 1"/>
    <property type="match status" value="1"/>
</dbReference>
<dbReference type="PANTHER" id="PTHR44329">
    <property type="entry name" value="SERINE/THREONINE-PROTEIN KINASE TNNI3K-RELATED"/>
    <property type="match status" value="1"/>
</dbReference>
<dbReference type="STRING" id="1036808.A0A0C3DZB6"/>
<dbReference type="Pfam" id="PF07714">
    <property type="entry name" value="PK_Tyr_Ser-Thr"/>
    <property type="match status" value="1"/>
</dbReference>
<dbReference type="InterPro" id="IPR001245">
    <property type="entry name" value="Ser-Thr/Tyr_kinase_cat_dom"/>
</dbReference>
<dbReference type="InParanoid" id="A0A0C3DZB6"/>
<dbReference type="SUPFAM" id="SSF56112">
    <property type="entry name" value="Protein kinase-like (PK-like)"/>
    <property type="match status" value="1"/>
</dbReference>
<evidence type="ECO:0000259" key="1">
    <source>
        <dbReference type="PROSITE" id="PS50011"/>
    </source>
</evidence>
<feature type="non-terminal residue" evidence="2">
    <location>
        <position position="1"/>
    </location>
</feature>
<organism evidence="2 3">
    <name type="scientific">Scleroderma citrinum Foug A</name>
    <dbReference type="NCBI Taxonomy" id="1036808"/>
    <lineage>
        <taxon>Eukaryota</taxon>
        <taxon>Fungi</taxon>
        <taxon>Dikarya</taxon>
        <taxon>Basidiomycota</taxon>
        <taxon>Agaricomycotina</taxon>
        <taxon>Agaricomycetes</taxon>
        <taxon>Agaricomycetidae</taxon>
        <taxon>Boletales</taxon>
        <taxon>Sclerodermatineae</taxon>
        <taxon>Sclerodermataceae</taxon>
        <taxon>Scleroderma</taxon>
    </lineage>
</organism>
<dbReference type="Proteomes" id="UP000053989">
    <property type="component" value="Unassembled WGS sequence"/>
</dbReference>
<dbReference type="OrthoDB" id="4062651at2759"/>
<dbReference type="InterPro" id="IPR051681">
    <property type="entry name" value="Ser/Thr_Kinases-Pseudokinases"/>
</dbReference>
<gene>
    <name evidence="2" type="ORF">SCLCIDRAFT_1181873</name>
</gene>
<dbReference type="HOGENOM" id="CLU_000288_7_18_1"/>